<accession>A0AAV4QEQ1</accession>
<proteinExistence type="predicted"/>
<dbReference type="Proteomes" id="UP001054837">
    <property type="component" value="Unassembled WGS sequence"/>
</dbReference>
<evidence type="ECO:0000313" key="3">
    <source>
        <dbReference type="Proteomes" id="UP001054837"/>
    </source>
</evidence>
<protein>
    <submittedName>
        <fullName evidence="2">Uncharacterized protein</fullName>
    </submittedName>
</protein>
<evidence type="ECO:0000256" key="1">
    <source>
        <dbReference type="SAM" id="MobiDB-lite"/>
    </source>
</evidence>
<evidence type="ECO:0000313" key="2">
    <source>
        <dbReference type="EMBL" id="GIY06551.1"/>
    </source>
</evidence>
<reference evidence="2 3" key="1">
    <citation type="submission" date="2021-06" db="EMBL/GenBank/DDBJ databases">
        <title>Caerostris darwini draft genome.</title>
        <authorList>
            <person name="Kono N."/>
            <person name="Arakawa K."/>
        </authorList>
    </citation>
    <scope>NUCLEOTIDE SEQUENCE [LARGE SCALE GENOMIC DNA]</scope>
</reference>
<sequence>MPKHPGFEPEACSTEGQKESQLDIRPLPNHQRRLSLFTFFVEVNGKTFWLPDLASVQHSPENFLVLLEFEFEPNLVPDLLQRQTEKVRRRLLEL</sequence>
<dbReference type="EMBL" id="BPLQ01004228">
    <property type="protein sequence ID" value="GIY06551.1"/>
    <property type="molecule type" value="Genomic_DNA"/>
</dbReference>
<gene>
    <name evidence="2" type="ORF">CDAR_262371</name>
</gene>
<name>A0AAV4QEQ1_9ARAC</name>
<dbReference type="AlphaFoldDB" id="A0AAV4QEQ1"/>
<keyword evidence="3" id="KW-1185">Reference proteome</keyword>
<feature type="region of interest" description="Disordered" evidence="1">
    <location>
        <begin position="1"/>
        <end position="25"/>
    </location>
</feature>
<organism evidence="2 3">
    <name type="scientific">Caerostris darwini</name>
    <dbReference type="NCBI Taxonomy" id="1538125"/>
    <lineage>
        <taxon>Eukaryota</taxon>
        <taxon>Metazoa</taxon>
        <taxon>Ecdysozoa</taxon>
        <taxon>Arthropoda</taxon>
        <taxon>Chelicerata</taxon>
        <taxon>Arachnida</taxon>
        <taxon>Araneae</taxon>
        <taxon>Araneomorphae</taxon>
        <taxon>Entelegynae</taxon>
        <taxon>Araneoidea</taxon>
        <taxon>Araneidae</taxon>
        <taxon>Caerostris</taxon>
    </lineage>
</organism>
<comment type="caution">
    <text evidence="2">The sequence shown here is derived from an EMBL/GenBank/DDBJ whole genome shotgun (WGS) entry which is preliminary data.</text>
</comment>